<dbReference type="AlphaFoldDB" id="A0A1D8D437"/>
<dbReference type="Pfam" id="PF02635">
    <property type="entry name" value="DsrE"/>
    <property type="match status" value="1"/>
</dbReference>
<dbReference type="EMBL" id="CP017305">
    <property type="protein sequence ID" value="AOS83877.1"/>
    <property type="molecule type" value="Genomic_DNA"/>
</dbReference>
<accession>A0A1D8D437</accession>
<reference evidence="1" key="1">
    <citation type="submission" date="2016-09" db="EMBL/GenBank/DDBJ databases">
        <title>Genome sequence of Chlorobaculum limnaeum.</title>
        <authorList>
            <person name="Liu Z."/>
            <person name="Tank M."/>
            <person name="Bryant D.A."/>
        </authorList>
    </citation>
    <scope>NUCLEOTIDE SEQUENCE [LARGE SCALE GENOMIC DNA]</scope>
    <source>
        <strain evidence="1">DSM 1677</strain>
    </source>
</reference>
<dbReference type="OrthoDB" id="9812053at2"/>
<gene>
    <name evidence="1" type="ORF">BIU88_06755</name>
</gene>
<evidence type="ECO:0000313" key="1">
    <source>
        <dbReference type="EMBL" id="AOS83877.1"/>
    </source>
</evidence>
<proteinExistence type="predicted"/>
<name>A0A1D8D437_CHLLM</name>
<dbReference type="SUPFAM" id="SSF75169">
    <property type="entry name" value="DsrEFH-like"/>
    <property type="match status" value="1"/>
</dbReference>
<sequence length="121" mass="12770">METSKLLIISTIGPENPEKASLPFVLATASQALEVEVTMFLQSSAVVLAKQGEAGKVIAEGFQPLREMLDTFLEMGGKLYLCSPCLAQRNIGHDELIEGAQIGAAGTLVVSVMGASKVVTY</sequence>
<keyword evidence="2" id="KW-1185">Reference proteome</keyword>
<dbReference type="InterPro" id="IPR027396">
    <property type="entry name" value="DsrEFH-like"/>
</dbReference>
<organism evidence="1 2">
    <name type="scientific">Chlorobaculum limnaeum</name>
    <dbReference type="NCBI Taxonomy" id="274537"/>
    <lineage>
        <taxon>Bacteria</taxon>
        <taxon>Pseudomonadati</taxon>
        <taxon>Chlorobiota</taxon>
        <taxon>Chlorobiia</taxon>
        <taxon>Chlorobiales</taxon>
        <taxon>Chlorobiaceae</taxon>
        <taxon>Chlorobaculum</taxon>
    </lineage>
</organism>
<protein>
    <submittedName>
        <fullName evidence="1">Sulfur reduction protein DsrE</fullName>
    </submittedName>
</protein>
<dbReference type="RefSeq" id="WP_069809846.1">
    <property type="nucleotide sequence ID" value="NZ_CP017305.1"/>
</dbReference>
<dbReference type="KEGG" id="clz:BIU88_06755"/>
<dbReference type="STRING" id="274537.BIU88_06755"/>
<dbReference type="InterPro" id="IPR003787">
    <property type="entry name" value="Sulphur_relay_DsrE/F-like"/>
</dbReference>
<dbReference type="Gene3D" id="3.40.1260.10">
    <property type="entry name" value="DsrEFH-like"/>
    <property type="match status" value="1"/>
</dbReference>
<evidence type="ECO:0000313" key="2">
    <source>
        <dbReference type="Proteomes" id="UP000095185"/>
    </source>
</evidence>
<dbReference type="Proteomes" id="UP000095185">
    <property type="component" value="Chromosome"/>
</dbReference>